<reference evidence="1 2" key="1">
    <citation type="submission" date="2020-12" db="EMBL/GenBank/DDBJ databases">
        <title>Novel Thalassolituus-related marine hydrocarbonoclastic bacteria mediated algae-derived hydrocarbons mineralization in twilight zone of the northern South China Sea.</title>
        <authorList>
            <person name="Dong C."/>
        </authorList>
    </citation>
    <scope>NUCLEOTIDE SEQUENCE [LARGE SCALE GENOMIC DNA]</scope>
    <source>
        <strain evidence="1 2">IMCC1826</strain>
    </source>
</reference>
<sequence length="90" mass="10078">MHALKQQFINNLNSGFAVEIDGAFIFDITGCLEPEPGVLLRNEFDDVTIDFDIPEDCEVALDEEGVTWLVCGHSISFYEIRPVSTNPCQQ</sequence>
<keyword evidence="2" id="KW-1185">Reference proteome</keyword>
<organism evidence="1 2">
    <name type="scientific">Thalassolituus marinus</name>
    <dbReference type="NCBI Taxonomy" id="671053"/>
    <lineage>
        <taxon>Bacteria</taxon>
        <taxon>Pseudomonadati</taxon>
        <taxon>Pseudomonadota</taxon>
        <taxon>Gammaproteobacteria</taxon>
        <taxon>Oceanospirillales</taxon>
        <taxon>Oceanospirillaceae</taxon>
        <taxon>Thalassolituus</taxon>
    </lineage>
</organism>
<dbReference type="EMBL" id="JAEDAH010000105">
    <property type="protein sequence ID" value="MCA6065456.1"/>
    <property type="molecule type" value="Genomic_DNA"/>
</dbReference>
<evidence type="ECO:0000313" key="1">
    <source>
        <dbReference type="EMBL" id="MCA6065456.1"/>
    </source>
</evidence>
<dbReference type="Proteomes" id="UP000714380">
    <property type="component" value="Unassembled WGS sequence"/>
</dbReference>
<protein>
    <recommendedName>
        <fullName evidence="3">Adhesin</fullName>
    </recommendedName>
</protein>
<gene>
    <name evidence="1" type="ORF">I9W95_17805</name>
</gene>
<evidence type="ECO:0000313" key="2">
    <source>
        <dbReference type="Proteomes" id="UP000714380"/>
    </source>
</evidence>
<accession>A0ABS7ZUL4</accession>
<comment type="caution">
    <text evidence="1">The sequence shown here is derived from an EMBL/GenBank/DDBJ whole genome shotgun (WGS) entry which is preliminary data.</text>
</comment>
<name>A0ABS7ZUL4_9GAMM</name>
<dbReference type="RefSeq" id="WP_225677409.1">
    <property type="nucleotide sequence ID" value="NZ_JAEDAH010000105.1"/>
</dbReference>
<evidence type="ECO:0008006" key="3">
    <source>
        <dbReference type="Google" id="ProtNLM"/>
    </source>
</evidence>
<proteinExistence type="predicted"/>